<evidence type="ECO:0000256" key="1">
    <source>
        <dbReference type="SAM" id="MobiDB-lite"/>
    </source>
</evidence>
<evidence type="ECO:0000313" key="2">
    <source>
        <dbReference type="EMBL" id="RMO62947.1"/>
    </source>
</evidence>
<gene>
    <name evidence="2" type="ORF">ALQ37_102588</name>
</gene>
<dbReference type="AlphaFoldDB" id="A0A3M3WZ25"/>
<accession>A0A3M3WZ25</accession>
<organism evidence="2 3">
    <name type="scientific">Pseudomonas syringae pv. aptata</name>
    <dbReference type="NCBI Taxonomy" id="83167"/>
    <lineage>
        <taxon>Bacteria</taxon>
        <taxon>Pseudomonadati</taxon>
        <taxon>Pseudomonadota</taxon>
        <taxon>Gammaproteobacteria</taxon>
        <taxon>Pseudomonadales</taxon>
        <taxon>Pseudomonadaceae</taxon>
        <taxon>Pseudomonas</taxon>
        <taxon>Pseudomonas syringae</taxon>
    </lineage>
</organism>
<evidence type="ECO:0000313" key="3">
    <source>
        <dbReference type="Proteomes" id="UP000274541"/>
    </source>
</evidence>
<name>A0A3M3WZ25_PSEAP</name>
<feature type="region of interest" description="Disordered" evidence="1">
    <location>
        <begin position="1"/>
        <end position="31"/>
    </location>
</feature>
<sequence>MKNMASQQRWAGKVREHYHPDSPSAMKMPFF</sequence>
<protein>
    <submittedName>
        <fullName evidence="2">Uncharacterized protein</fullName>
    </submittedName>
</protein>
<comment type="caution">
    <text evidence="2">The sequence shown here is derived from an EMBL/GenBank/DDBJ whole genome shotgun (WGS) entry which is preliminary data.</text>
</comment>
<proteinExistence type="predicted"/>
<dbReference type="EMBL" id="RBPX01000238">
    <property type="protein sequence ID" value="RMO62947.1"/>
    <property type="molecule type" value="Genomic_DNA"/>
</dbReference>
<reference evidence="2 3" key="1">
    <citation type="submission" date="2018-08" db="EMBL/GenBank/DDBJ databases">
        <title>Recombination of ecologically and evolutionarily significant loci maintains genetic cohesion in the Pseudomonas syringae species complex.</title>
        <authorList>
            <person name="Dillon M."/>
            <person name="Thakur S."/>
            <person name="Almeida R.N.D."/>
            <person name="Weir B.S."/>
            <person name="Guttman D.S."/>
        </authorList>
    </citation>
    <scope>NUCLEOTIDE SEQUENCE [LARGE SCALE GENOMIC DNA]</scope>
    <source>
        <strain evidence="2 3">ICMP 4388</strain>
    </source>
</reference>
<dbReference type="Proteomes" id="UP000274541">
    <property type="component" value="Unassembled WGS sequence"/>
</dbReference>